<dbReference type="AlphaFoldDB" id="A0A4Z0A307"/>
<evidence type="ECO:0000313" key="2">
    <source>
        <dbReference type="Proteomes" id="UP000298061"/>
    </source>
</evidence>
<evidence type="ECO:0000313" key="1">
    <source>
        <dbReference type="EMBL" id="TFY81125.1"/>
    </source>
</evidence>
<name>A0A4Z0A307_9AGAM</name>
<protein>
    <submittedName>
        <fullName evidence="1">Uncharacterized protein</fullName>
    </submittedName>
</protein>
<dbReference type="Proteomes" id="UP000298061">
    <property type="component" value="Unassembled WGS sequence"/>
</dbReference>
<dbReference type="OrthoDB" id="2596255at2759"/>
<gene>
    <name evidence="1" type="ORF">EWM64_g2880</name>
</gene>
<accession>A0A4Z0A307</accession>
<keyword evidence="2" id="KW-1185">Reference proteome</keyword>
<dbReference type="EMBL" id="SFCI01000247">
    <property type="protein sequence ID" value="TFY81125.1"/>
    <property type="molecule type" value="Genomic_DNA"/>
</dbReference>
<proteinExistence type="predicted"/>
<sequence>MANSQLDLQLSSKWHSLRPWNHRLSLSVLEITSVSSTFVLSSLSAQTNLSSLLDGEDYEGAENATSRSSGSHQIISDALSKGLSVKVNGTPWQRVLIRIDDETDEAVIIIYGFMPGRQYDIELGIIPGEERVKGHIVTVEARSVRRARVLPGRIRTEPLPRLRSHRPVAFAPLAVAARHPAHADTLPRRRRRLPRIPAIYPRAPAGRTQRAAHLAQIRAPRP</sequence>
<reference evidence="1 2" key="1">
    <citation type="submission" date="2019-02" db="EMBL/GenBank/DDBJ databases">
        <title>Genome sequencing of the rare red list fungi Hericium alpestre (H. flagellum).</title>
        <authorList>
            <person name="Buettner E."/>
            <person name="Kellner H."/>
        </authorList>
    </citation>
    <scope>NUCLEOTIDE SEQUENCE [LARGE SCALE GENOMIC DNA]</scope>
    <source>
        <strain evidence="1 2">DSM 108284</strain>
    </source>
</reference>
<dbReference type="STRING" id="135208.A0A4Z0A307"/>
<comment type="caution">
    <text evidence="1">The sequence shown here is derived from an EMBL/GenBank/DDBJ whole genome shotgun (WGS) entry which is preliminary data.</text>
</comment>
<organism evidence="1 2">
    <name type="scientific">Hericium alpestre</name>
    <dbReference type="NCBI Taxonomy" id="135208"/>
    <lineage>
        <taxon>Eukaryota</taxon>
        <taxon>Fungi</taxon>
        <taxon>Dikarya</taxon>
        <taxon>Basidiomycota</taxon>
        <taxon>Agaricomycotina</taxon>
        <taxon>Agaricomycetes</taxon>
        <taxon>Russulales</taxon>
        <taxon>Hericiaceae</taxon>
        <taxon>Hericium</taxon>
    </lineage>
</organism>